<dbReference type="CDD" id="cd02440">
    <property type="entry name" value="AdoMet_MTases"/>
    <property type="match status" value="1"/>
</dbReference>
<comment type="caution">
    <text evidence="2">The sequence shown here is derived from an EMBL/GenBank/DDBJ whole genome shotgun (WGS) entry which is preliminary data.</text>
</comment>
<keyword evidence="3" id="KW-1185">Reference proteome</keyword>
<dbReference type="PANTHER" id="PTHR43591">
    <property type="entry name" value="METHYLTRANSFERASE"/>
    <property type="match status" value="1"/>
</dbReference>
<proteinExistence type="predicted"/>
<accession>A0A9N9AAG5</accession>
<gene>
    <name evidence="2" type="ORF">ALEPTO_LOCUS4585</name>
</gene>
<dbReference type="SUPFAM" id="SSF53335">
    <property type="entry name" value="S-adenosyl-L-methionine-dependent methyltransferases"/>
    <property type="match status" value="1"/>
</dbReference>
<evidence type="ECO:0000313" key="3">
    <source>
        <dbReference type="Proteomes" id="UP000789508"/>
    </source>
</evidence>
<reference evidence="2" key="1">
    <citation type="submission" date="2021-06" db="EMBL/GenBank/DDBJ databases">
        <authorList>
            <person name="Kallberg Y."/>
            <person name="Tangrot J."/>
            <person name="Rosling A."/>
        </authorList>
    </citation>
    <scope>NUCLEOTIDE SEQUENCE</scope>
    <source>
        <strain evidence="2">FL130A</strain>
    </source>
</reference>
<evidence type="ECO:0000259" key="1">
    <source>
        <dbReference type="Pfam" id="PF13649"/>
    </source>
</evidence>
<protein>
    <submittedName>
        <fullName evidence="2">10698_t:CDS:1</fullName>
    </submittedName>
</protein>
<evidence type="ECO:0000313" key="2">
    <source>
        <dbReference type="EMBL" id="CAG8523420.1"/>
    </source>
</evidence>
<feature type="non-terminal residue" evidence="2">
    <location>
        <position position="191"/>
    </location>
</feature>
<name>A0A9N9AAG5_9GLOM</name>
<dbReference type="Proteomes" id="UP000789508">
    <property type="component" value="Unassembled WGS sequence"/>
</dbReference>
<dbReference type="Pfam" id="PF13649">
    <property type="entry name" value="Methyltransf_25"/>
    <property type="match status" value="1"/>
</dbReference>
<dbReference type="OrthoDB" id="2013972at2759"/>
<feature type="domain" description="Methyltransferase" evidence="1">
    <location>
        <begin position="78"/>
        <end position="167"/>
    </location>
</feature>
<sequence>MDEDDKNSTSFFKNTIELFQLIDGRKYQNGNKPVYLLPMDNIEAERLNKLHNIVRYIFKGDFSSPLKESMKSGGIKTLDIGCGSGSWIVDLSTENTLSTFIGIDMVPIFPKNCPPNSAFLQCNVLHGIPFPDNTFDFVHQQGLRLAFTRKNWKTTIDDILRVTKPGGWVEFCEIDSYVRSTGSNMKKLTNA</sequence>
<dbReference type="InterPro" id="IPR041698">
    <property type="entry name" value="Methyltransf_25"/>
</dbReference>
<dbReference type="Gene3D" id="3.40.50.150">
    <property type="entry name" value="Vaccinia Virus protein VP39"/>
    <property type="match status" value="1"/>
</dbReference>
<dbReference type="AlphaFoldDB" id="A0A9N9AAG5"/>
<dbReference type="EMBL" id="CAJVPS010001079">
    <property type="protein sequence ID" value="CAG8523420.1"/>
    <property type="molecule type" value="Genomic_DNA"/>
</dbReference>
<dbReference type="InterPro" id="IPR029063">
    <property type="entry name" value="SAM-dependent_MTases_sf"/>
</dbReference>
<organism evidence="2 3">
    <name type="scientific">Ambispora leptoticha</name>
    <dbReference type="NCBI Taxonomy" id="144679"/>
    <lineage>
        <taxon>Eukaryota</taxon>
        <taxon>Fungi</taxon>
        <taxon>Fungi incertae sedis</taxon>
        <taxon>Mucoromycota</taxon>
        <taxon>Glomeromycotina</taxon>
        <taxon>Glomeromycetes</taxon>
        <taxon>Archaeosporales</taxon>
        <taxon>Ambisporaceae</taxon>
        <taxon>Ambispora</taxon>
    </lineage>
</organism>